<dbReference type="RefSeq" id="WP_128941994.1">
    <property type="nucleotide sequence ID" value="NZ_RDRA01000021.1"/>
</dbReference>
<reference evidence="2 4" key="1">
    <citation type="submission" date="2018-11" db="EMBL/GenBank/DDBJ databases">
        <title>Bradyrhizobium sp. nov., isolated from effective nodules of peanut in China.</title>
        <authorList>
            <person name="Li Y."/>
        </authorList>
    </citation>
    <scope>NUCLEOTIDE SEQUENCE [LARGE SCALE GENOMIC DNA]</scope>
    <source>
        <strain evidence="2 4">CCBAU 51770</strain>
        <strain evidence="1 3">CCBAU 51781</strain>
    </source>
</reference>
<accession>A0A4Q0QLL6</accession>
<proteinExistence type="predicted"/>
<dbReference type="EMBL" id="RDRA01000021">
    <property type="protein sequence ID" value="RXG89117.1"/>
    <property type="molecule type" value="Genomic_DNA"/>
</dbReference>
<name>A0A4Q0QLL6_9BRAD</name>
<evidence type="ECO:0000313" key="4">
    <source>
        <dbReference type="Proteomes" id="UP000290174"/>
    </source>
</evidence>
<organism evidence="2 4">
    <name type="scientific">Bradyrhizobium zhanjiangense</name>
    <dbReference type="NCBI Taxonomy" id="1325107"/>
    <lineage>
        <taxon>Bacteria</taxon>
        <taxon>Pseudomonadati</taxon>
        <taxon>Pseudomonadota</taxon>
        <taxon>Alphaproteobacteria</taxon>
        <taxon>Hyphomicrobiales</taxon>
        <taxon>Nitrobacteraceae</taxon>
        <taxon>Bradyrhizobium</taxon>
    </lineage>
</organism>
<evidence type="ECO:0000313" key="3">
    <source>
        <dbReference type="Proteomes" id="UP000289946"/>
    </source>
</evidence>
<dbReference type="Proteomes" id="UP000289946">
    <property type="component" value="Unassembled WGS sequence"/>
</dbReference>
<sequence>MAPRQNACIARHYEDSYRRIQAVGGEALPLNRTNLAHVLSYGDCLVFYNGSVNQIMAFKMGVSVLSRPTKAADPPYSPNYLSLKLAE</sequence>
<keyword evidence="3" id="KW-1185">Reference proteome</keyword>
<protein>
    <submittedName>
        <fullName evidence="2">Uncharacterized protein</fullName>
    </submittedName>
</protein>
<gene>
    <name evidence="2" type="ORF">EAS61_18080</name>
    <name evidence="1" type="ORF">EAS62_31585</name>
</gene>
<dbReference type="EMBL" id="RKMK01000015">
    <property type="protein sequence ID" value="RXG95764.1"/>
    <property type="molecule type" value="Genomic_DNA"/>
</dbReference>
<evidence type="ECO:0000313" key="2">
    <source>
        <dbReference type="EMBL" id="RXG95764.1"/>
    </source>
</evidence>
<evidence type="ECO:0000313" key="1">
    <source>
        <dbReference type="EMBL" id="RXG89117.1"/>
    </source>
</evidence>
<dbReference type="AlphaFoldDB" id="A0A4Q0QLL6"/>
<dbReference type="Proteomes" id="UP000290174">
    <property type="component" value="Unassembled WGS sequence"/>
</dbReference>
<comment type="caution">
    <text evidence="2">The sequence shown here is derived from an EMBL/GenBank/DDBJ whole genome shotgun (WGS) entry which is preliminary data.</text>
</comment>